<accession>A0ABR2FLD3</accession>
<name>A0ABR2FLD3_9ROSI</name>
<dbReference type="SUPFAM" id="SSF52025">
    <property type="entry name" value="PA domain"/>
    <property type="match status" value="1"/>
</dbReference>
<evidence type="ECO:0000256" key="1">
    <source>
        <dbReference type="ARBA" id="ARBA00023180"/>
    </source>
</evidence>
<gene>
    <name evidence="2" type="ORF">V6N12_071982</name>
</gene>
<keyword evidence="1" id="KW-0325">Glycoprotein</keyword>
<proteinExistence type="predicted"/>
<organism evidence="2 3">
    <name type="scientific">Hibiscus sabdariffa</name>
    <name type="common">roselle</name>
    <dbReference type="NCBI Taxonomy" id="183260"/>
    <lineage>
        <taxon>Eukaryota</taxon>
        <taxon>Viridiplantae</taxon>
        <taxon>Streptophyta</taxon>
        <taxon>Embryophyta</taxon>
        <taxon>Tracheophyta</taxon>
        <taxon>Spermatophyta</taxon>
        <taxon>Magnoliopsida</taxon>
        <taxon>eudicotyledons</taxon>
        <taxon>Gunneridae</taxon>
        <taxon>Pentapetalae</taxon>
        <taxon>rosids</taxon>
        <taxon>malvids</taxon>
        <taxon>Malvales</taxon>
        <taxon>Malvaceae</taxon>
        <taxon>Malvoideae</taxon>
        <taxon>Hibiscus</taxon>
    </lineage>
</organism>
<evidence type="ECO:0000313" key="3">
    <source>
        <dbReference type="Proteomes" id="UP001472677"/>
    </source>
</evidence>
<evidence type="ECO:0000313" key="2">
    <source>
        <dbReference type="EMBL" id="KAK8581773.1"/>
    </source>
</evidence>
<dbReference type="InterPro" id="IPR046450">
    <property type="entry name" value="PA_dom_sf"/>
</dbReference>
<comment type="caution">
    <text evidence="2">The sequence shown here is derived from an EMBL/GenBank/DDBJ whole genome shotgun (WGS) entry which is preliminary data.</text>
</comment>
<protein>
    <submittedName>
        <fullName evidence="2">Uncharacterized protein</fullName>
    </submittedName>
</protein>
<dbReference type="Proteomes" id="UP001472677">
    <property type="component" value="Unassembled WGS sequence"/>
</dbReference>
<sequence>MLVSKSSENLKTMLSLAFHVQLRVQQCLGSPPEPTYNWVITMLMRLIKVLPTSHAYARSGSVTGTVVYVNYGQGWGCIGNAKNLESAGSGYACNMKFTLLQSFNSCQSFLPNPQWRTNKNCTRF</sequence>
<dbReference type="Gene3D" id="3.50.30.30">
    <property type="match status" value="1"/>
</dbReference>
<keyword evidence="3" id="KW-1185">Reference proteome</keyword>
<reference evidence="2 3" key="1">
    <citation type="journal article" date="2024" name="G3 (Bethesda)">
        <title>Genome assembly of Hibiscus sabdariffa L. provides insights into metabolisms of medicinal natural products.</title>
        <authorList>
            <person name="Kim T."/>
        </authorList>
    </citation>
    <scope>NUCLEOTIDE SEQUENCE [LARGE SCALE GENOMIC DNA]</scope>
    <source>
        <strain evidence="2">TK-2024</strain>
        <tissue evidence="2">Old leaves</tissue>
    </source>
</reference>
<dbReference type="EMBL" id="JBBPBM010000006">
    <property type="protein sequence ID" value="KAK8581773.1"/>
    <property type="molecule type" value="Genomic_DNA"/>
</dbReference>